<accession>A0AAV2Z5R4</accession>
<evidence type="ECO:0008006" key="4">
    <source>
        <dbReference type="Google" id="ProtNLM"/>
    </source>
</evidence>
<reference evidence="2" key="2">
    <citation type="journal article" date="2023" name="Microbiol Resour">
        <title>Decontamination and Annotation of the Draft Genome Sequence of the Oomycete Lagenidium giganteum ARSEF 373.</title>
        <authorList>
            <person name="Morgan W.R."/>
            <person name="Tartar A."/>
        </authorList>
    </citation>
    <scope>NUCLEOTIDE SEQUENCE</scope>
    <source>
        <strain evidence="2">ARSEF 373</strain>
    </source>
</reference>
<dbReference type="GO" id="GO:0005634">
    <property type="term" value="C:nucleus"/>
    <property type="evidence" value="ECO:0007669"/>
    <property type="project" value="TreeGrafter"/>
</dbReference>
<proteinExistence type="predicted"/>
<gene>
    <name evidence="2" type="ORF">N0F65_004682</name>
</gene>
<evidence type="ECO:0000313" key="2">
    <source>
        <dbReference type="EMBL" id="DBA00777.1"/>
    </source>
</evidence>
<sequence>MQFPTPTMDDNVVHYELHLRVDVQADEQQQCKLIEQRLQACQALAEEATTGFLWHRHSFRLDVQPVPDRSTCRGAQWMLAGETSVGDAIQDEWVVVWLLRTITQRFDDLVARVWDTDGEFLLIECADVLPWWLTPENSDFRVFLRSGRLHVIPPSMGSHGLEGVGAAEADHGITRAEAIEFWWHRPQELSLAGDAMLQLMDRKLQQVLQYMRDNRHSVQCVLPAKAAVLVQDHPEVVGAAVEAFYYREPKAATFRCKQMRLFPVEQVTRANVVFTRCMYAQLKQQQFHTPKPFERSSQYSRLNASNLSTATTEDRELVSADIGMKLTCGLELLGASRTNDQDGNEWGVKLQQWLSAYKTVPQMSFPTTPSDDDSWLYLHPDSLEETLKKAAGSGGLEVPNESNDEQDAVGGAEELQKIASMFNNFMTKSSEVDGVDTNDSIKFDVNAMMALLRGEQPNDFDDSESEEDEFGEGSNADSEDDEYPEDELMRSAMDEMEAELAESKLAKSFVRPAPMSPEGHNSSPAIDELDSDDEVDESMKPLDINFNLLSNLLESFASQEGNAGPVTSMLGEMGFQQ</sequence>
<dbReference type="Pfam" id="PF07093">
    <property type="entry name" value="SGT1"/>
    <property type="match status" value="2"/>
</dbReference>
<comment type="caution">
    <text evidence="2">The sequence shown here is derived from an EMBL/GenBank/DDBJ whole genome shotgun (WGS) entry which is preliminary data.</text>
</comment>
<keyword evidence="3" id="KW-1185">Reference proteome</keyword>
<evidence type="ECO:0000256" key="1">
    <source>
        <dbReference type="SAM" id="MobiDB-lite"/>
    </source>
</evidence>
<dbReference type="Proteomes" id="UP001146120">
    <property type="component" value="Unassembled WGS sequence"/>
</dbReference>
<dbReference type="PANTHER" id="PTHR13060">
    <property type="entry name" value="SGT1 PROTEIN HSGT1 SUPPRESSOR OF GCR2"/>
    <property type="match status" value="1"/>
</dbReference>
<dbReference type="InterPro" id="IPR010770">
    <property type="entry name" value="Ecd"/>
</dbReference>
<feature type="region of interest" description="Disordered" evidence="1">
    <location>
        <begin position="390"/>
        <end position="409"/>
    </location>
</feature>
<dbReference type="PANTHER" id="PTHR13060:SF0">
    <property type="entry name" value="PROTEIN ECDYSONELESS HOMOLOG"/>
    <property type="match status" value="1"/>
</dbReference>
<dbReference type="AlphaFoldDB" id="A0AAV2Z5R4"/>
<protein>
    <recommendedName>
        <fullName evidence="4">Ecdysoneless</fullName>
    </recommendedName>
</protein>
<organism evidence="2 3">
    <name type="scientific">Lagenidium giganteum</name>
    <dbReference type="NCBI Taxonomy" id="4803"/>
    <lineage>
        <taxon>Eukaryota</taxon>
        <taxon>Sar</taxon>
        <taxon>Stramenopiles</taxon>
        <taxon>Oomycota</taxon>
        <taxon>Peronosporomycetes</taxon>
        <taxon>Pythiales</taxon>
        <taxon>Pythiaceae</taxon>
    </lineage>
</organism>
<evidence type="ECO:0000313" key="3">
    <source>
        <dbReference type="Proteomes" id="UP001146120"/>
    </source>
</evidence>
<dbReference type="EMBL" id="DAKRPA010000058">
    <property type="protein sequence ID" value="DBA00777.1"/>
    <property type="molecule type" value="Genomic_DNA"/>
</dbReference>
<feature type="compositionally biased region" description="Acidic residues" evidence="1">
    <location>
        <begin position="458"/>
        <end position="486"/>
    </location>
</feature>
<name>A0AAV2Z5R4_9STRA</name>
<reference evidence="2" key="1">
    <citation type="submission" date="2022-11" db="EMBL/GenBank/DDBJ databases">
        <authorList>
            <person name="Morgan W.R."/>
            <person name="Tartar A."/>
        </authorList>
    </citation>
    <scope>NUCLEOTIDE SEQUENCE</scope>
    <source>
        <strain evidence="2">ARSEF 373</strain>
    </source>
</reference>
<feature type="region of interest" description="Disordered" evidence="1">
    <location>
        <begin position="456"/>
        <end position="534"/>
    </location>
</feature>